<dbReference type="InterPro" id="IPR027417">
    <property type="entry name" value="P-loop_NTPase"/>
</dbReference>
<proteinExistence type="predicted"/>
<evidence type="ECO:0000256" key="1">
    <source>
        <dbReference type="ARBA" id="ARBA00022614"/>
    </source>
</evidence>
<dbReference type="Proteomes" id="UP001228690">
    <property type="component" value="Chromosome"/>
</dbReference>
<accession>A0ABY8MEL5</accession>
<protein>
    <submittedName>
        <fullName evidence="7">COR domain-containing protein</fullName>
    </submittedName>
</protein>
<evidence type="ECO:0000259" key="6">
    <source>
        <dbReference type="Pfam" id="PF25497"/>
    </source>
</evidence>
<keyword evidence="4" id="KW-0342">GTP-binding</keyword>
<keyword evidence="8" id="KW-1185">Reference proteome</keyword>
<dbReference type="Gene3D" id="3.40.50.300">
    <property type="entry name" value="P-loop containing nucleotide triphosphate hydrolases"/>
    <property type="match status" value="1"/>
</dbReference>
<dbReference type="InterPro" id="IPR032675">
    <property type="entry name" value="LRR_dom_sf"/>
</dbReference>
<feature type="domain" description="COR" evidence="5">
    <location>
        <begin position="279"/>
        <end position="424"/>
    </location>
</feature>
<evidence type="ECO:0000313" key="8">
    <source>
        <dbReference type="Proteomes" id="UP001228690"/>
    </source>
</evidence>
<dbReference type="InterPro" id="IPR057263">
    <property type="entry name" value="COR-B"/>
</dbReference>
<gene>
    <name evidence="7" type="ORF">P0082_07890</name>
</gene>
<dbReference type="EMBL" id="CP123443">
    <property type="protein sequence ID" value="WGK68402.1"/>
    <property type="molecule type" value="Genomic_DNA"/>
</dbReference>
<dbReference type="Gene3D" id="1.10.10.10">
    <property type="entry name" value="Winged helix-like DNA-binding domain superfamily/Winged helix DNA-binding domain"/>
    <property type="match status" value="1"/>
</dbReference>
<keyword evidence="3" id="KW-0547">Nucleotide-binding</keyword>
<reference evidence="7 8" key="1">
    <citation type="submission" date="2023-04" db="EMBL/GenBank/DDBJ databases">
        <title>Spirochaete genome identified in red abalone sample constitutes a novel genus.</title>
        <authorList>
            <person name="Sharma S.P."/>
            <person name="Purcell C.M."/>
            <person name="Hyde J.R."/>
            <person name="Severin A.J."/>
        </authorList>
    </citation>
    <scope>NUCLEOTIDE SEQUENCE [LARGE SCALE GENOMIC DNA]</scope>
    <source>
        <strain evidence="7 8">SP-2023</strain>
    </source>
</reference>
<dbReference type="InterPro" id="IPR025875">
    <property type="entry name" value="Leu-rich_rpt_4"/>
</dbReference>
<evidence type="ECO:0000313" key="7">
    <source>
        <dbReference type="EMBL" id="WGK68402.1"/>
    </source>
</evidence>
<evidence type="ECO:0000259" key="5">
    <source>
        <dbReference type="Pfam" id="PF16095"/>
    </source>
</evidence>
<dbReference type="SUPFAM" id="SSF52540">
    <property type="entry name" value="P-loop containing nucleoside triphosphate hydrolases"/>
    <property type="match status" value="1"/>
</dbReference>
<evidence type="ECO:0000256" key="4">
    <source>
        <dbReference type="ARBA" id="ARBA00023134"/>
    </source>
</evidence>
<dbReference type="NCBIfam" id="TIGR00231">
    <property type="entry name" value="small_GTP"/>
    <property type="match status" value="1"/>
</dbReference>
<dbReference type="SMART" id="SM00175">
    <property type="entry name" value="RAB"/>
    <property type="match status" value="1"/>
</dbReference>
<keyword evidence="2" id="KW-0677">Repeat</keyword>
<dbReference type="RefSeq" id="WP_326926579.1">
    <property type="nucleotide sequence ID" value="NZ_CP123443.1"/>
</dbReference>
<dbReference type="InterPro" id="IPR050227">
    <property type="entry name" value="Rab"/>
</dbReference>
<organism evidence="7 8">
    <name type="scientific">Candidatus Haliotispira prima</name>
    <dbReference type="NCBI Taxonomy" id="3034016"/>
    <lineage>
        <taxon>Bacteria</taxon>
        <taxon>Pseudomonadati</taxon>
        <taxon>Spirochaetota</taxon>
        <taxon>Spirochaetia</taxon>
        <taxon>Spirochaetales</taxon>
        <taxon>Spirochaetaceae</taxon>
        <taxon>Candidatus Haliotispira</taxon>
    </lineage>
</organism>
<dbReference type="Pfam" id="PF16095">
    <property type="entry name" value="COR-A"/>
    <property type="match status" value="1"/>
</dbReference>
<dbReference type="PRINTS" id="PR00449">
    <property type="entry name" value="RASTRNSFRMNG"/>
</dbReference>
<dbReference type="Pfam" id="PF12799">
    <property type="entry name" value="LRR_4"/>
    <property type="match status" value="1"/>
</dbReference>
<dbReference type="Gene3D" id="3.80.10.10">
    <property type="entry name" value="Ribonuclease Inhibitor"/>
    <property type="match status" value="1"/>
</dbReference>
<dbReference type="InterPro" id="IPR032171">
    <property type="entry name" value="COR-A"/>
</dbReference>
<evidence type="ECO:0000256" key="2">
    <source>
        <dbReference type="ARBA" id="ARBA00022737"/>
    </source>
</evidence>
<dbReference type="PANTHER" id="PTHR47977">
    <property type="entry name" value="RAS-RELATED PROTEIN RAB"/>
    <property type="match status" value="1"/>
</dbReference>
<keyword evidence="1" id="KW-0433">Leucine-rich repeat</keyword>
<dbReference type="PROSITE" id="PS51450">
    <property type="entry name" value="LRR"/>
    <property type="match status" value="1"/>
</dbReference>
<sequence length="726" mass="82901">MTKSNNIALERIQECWQEEATTLDLAGLGLKEIPSEISRLRQLKVLNCSDNQITDLSPLAGLGSLNKLCCSPNPITTPPIEVVNQGLEAIREYFRAVEKHGTVEFREVKVMLVGSPGGGKTTLRRRILGEDIPAEEFGTPGVDMAIWRFRDQGKEYRANIWDFAGQEINYSLHELFYSRRSIFVLLLDGRTEDRPEKWLERIKLLANQDARILLVRNKNDDTGYKTLSNFDVNELTEKYPGLEGRLFEMSARGGMGCDEFLRTLRQTVTDHPQSNEVYPQNYLNIKEAVEEYTQEGRNHITHDTYSDICNDNTLPEKQAQNHLLQILGDLGTVTFFNDPELANIRILNPEWLSLAAYKLLHAAENPAAGGIIDKKDFPQYLQADPDRPHETQLSWQGHEYPWIENMMVKHLQMLPIDGEKFLIPRGLRSDINPPFTRSKDCLRFRLKYKNLPEGFFPKLIVKTYRYRKQSFQGREKLLLERTSENETNRAFLLLGEKDIRIWIDGDKAQRHAFLNLLREEFVFLHKDYPGIEAKELVPLDDFGSQELTWKAICRKLDRGKRKYTDDDLEQEFDLGELIALPASYGSKTTTVKNEIVNHGGNVYLTESGDIRHEEKTLNLSIGQIEDTKTVGLFLNEFLALLDSENSPEREALQKMAETLTSLSNHGTLPGSAKESTRSIFQKGQHVIKALLDKADTAIQVGEKLEKIVEVGGKCLPYIGQFIGLFQ</sequence>
<dbReference type="Pfam" id="PF08477">
    <property type="entry name" value="Roc"/>
    <property type="match status" value="1"/>
</dbReference>
<dbReference type="Gene3D" id="1.10.10.2200">
    <property type="match status" value="1"/>
</dbReference>
<dbReference type="Pfam" id="PF25497">
    <property type="entry name" value="COR-B"/>
    <property type="match status" value="1"/>
</dbReference>
<dbReference type="Gene3D" id="3.30.310.200">
    <property type="match status" value="1"/>
</dbReference>
<dbReference type="InterPro" id="IPR036388">
    <property type="entry name" value="WH-like_DNA-bd_sf"/>
</dbReference>
<dbReference type="SUPFAM" id="SSF52075">
    <property type="entry name" value="Outer arm dynein light chain 1"/>
    <property type="match status" value="1"/>
</dbReference>
<name>A0ABY8MEL5_9SPIO</name>
<evidence type="ECO:0000256" key="3">
    <source>
        <dbReference type="ARBA" id="ARBA00022741"/>
    </source>
</evidence>
<dbReference type="InterPro" id="IPR001611">
    <property type="entry name" value="Leu-rich_rpt"/>
</dbReference>
<dbReference type="InterPro" id="IPR005225">
    <property type="entry name" value="Small_GTP-bd"/>
</dbReference>
<feature type="domain" description="C-terminal of Roc COR-B" evidence="6">
    <location>
        <begin position="441"/>
        <end position="541"/>
    </location>
</feature>